<keyword evidence="2" id="KW-1133">Transmembrane helix</keyword>
<evidence type="ECO:0000259" key="3">
    <source>
        <dbReference type="Pfam" id="PF09335"/>
    </source>
</evidence>
<evidence type="ECO:0000313" key="4">
    <source>
        <dbReference type="EMBL" id="MZP41764.1"/>
    </source>
</evidence>
<gene>
    <name evidence="4" type="ORF">GTO89_01800</name>
</gene>
<feature type="transmembrane region" description="Helical" evidence="2">
    <location>
        <begin position="172"/>
        <end position="193"/>
    </location>
</feature>
<feature type="transmembrane region" description="Helical" evidence="2">
    <location>
        <begin position="53"/>
        <end position="74"/>
    </location>
</feature>
<reference evidence="4 5" key="1">
    <citation type="submission" date="2020-01" db="EMBL/GenBank/DDBJ databases">
        <title>Whole genome sequence of Heliobacterium gestii DSM 11169.</title>
        <authorList>
            <person name="Kyndt J.A."/>
            <person name="Meyer T.E."/>
        </authorList>
    </citation>
    <scope>NUCLEOTIDE SEQUENCE [LARGE SCALE GENOMIC DNA]</scope>
    <source>
        <strain evidence="4 5">DSM 11169</strain>
    </source>
</reference>
<dbReference type="PANTHER" id="PTHR42709:SF9">
    <property type="entry name" value="ALKALINE PHOSPHATASE LIKE PROTEIN"/>
    <property type="match status" value="1"/>
</dbReference>
<dbReference type="InterPro" id="IPR051311">
    <property type="entry name" value="DedA_domain"/>
</dbReference>
<accession>A0A845L950</accession>
<keyword evidence="5" id="KW-1185">Reference proteome</keyword>
<protein>
    <recommendedName>
        <fullName evidence="3">VTT domain-containing protein</fullName>
    </recommendedName>
</protein>
<organism evidence="4 5">
    <name type="scientific">Heliomicrobium gestii</name>
    <name type="common">Heliobacterium gestii</name>
    <dbReference type="NCBI Taxonomy" id="2699"/>
    <lineage>
        <taxon>Bacteria</taxon>
        <taxon>Bacillati</taxon>
        <taxon>Bacillota</taxon>
        <taxon>Clostridia</taxon>
        <taxon>Eubacteriales</taxon>
        <taxon>Heliobacteriaceae</taxon>
        <taxon>Heliomicrobium</taxon>
    </lineage>
</organism>
<name>A0A845L950_HELGE</name>
<dbReference type="PANTHER" id="PTHR42709">
    <property type="entry name" value="ALKALINE PHOSPHATASE LIKE PROTEIN"/>
    <property type="match status" value="1"/>
</dbReference>
<keyword evidence="2" id="KW-0812">Transmembrane</keyword>
<proteinExistence type="inferred from homology"/>
<comment type="similarity">
    <text evidence="1">Belongs to the DedA family.</text>
</comment>
<evidence type="ECO:0000256" key="1">
    <source>
        <dbReference type="ARBA" id="ARBA00010792"/>
    </source>
</evidence>
<feature type="transmembrane region" description="Helical" evidence="2">
    <location>
        <begin position="140"/>
        <end position="160"/>
    </location>
</feature>
<sequence>MDALKETAHWVVTTYGDLGLFIGLFLEFLGLPFPGELSQAFAGFLISQDHLNLYMTLPVCVAGSLLGSMTAHVIGSRFGHRLLYDWGPRVGLKRQYIDKVEVWFRKNRRTMILFSRWVLGVRHVTPYFTGLVGMPFWETFFWNLIGSILWCVPLILIGVLVGEAYEVFMHAFHHYLSLLVWSLALLATAFYLFTWMGKRRKQTESKTNAEKDPEI</sequence>
<feature type="domain" description="VTT" evidence="3">
    <location>
        <begin position="33"/>
        <end position="159"/>
    </location>
</feature>
<keyword evidence="2" id="KW-0472">Membrane</keyword>
<dbReference type="Pfam" id="PF09335">
    <property type="entry name" value="VTT_dom"/>
    <property type="match status" value="1"/>
</dbReference>
<feature type="transmembrane region" description="Helical" evidence="2">
    <location>
        <begin position="12"/>
        <end position="33"/>
    </location>
</feature>
<dbReference type="OrthoDB" id="9782291at2"/>
<evidence type="ECO:0000313" key="5">
    <source>
        <dbReference type="Proteomes" id="UP000471031"/>
    </source>
</evidence>
<dbReference type="RefSeq" id="WP_161260334.1">
    <property type="nucleotide sequence ID" value="NZ_JAFBDC010000001.1"/>
</dbReference>
<dbReference type="EMBL" id="WXEX01000001">
    <property type="protein sequence ID" value="MZP41764.1"/>
    <property type="molecule type" value="Genomic_DNA"/>
</dbReference>
<evidence type="ECO:0000256" key="2">
    <source>
        <dbReference type="SAM" id="Phobius"/>
    </source>
</evidence>
<dbReference type="GO" id="GO:0005886">
    <property type="term" value="C:plasma membrane"/>
    <property type="evidence" value="ECO:0007669"/>
    <property type="project" value="TreeGrafter"/>
</dbReference>
<dbReference type="AlphaFoldDB" id="A0A845L950"/>
<dbReference type="InterPro" id="IPR032816">
    <property type="entry name" value="VTT_dom"/>
</dbReference>
<comment type="caution">
    <text evidence="4">The sequence shown here is derived from an EMBL/GenBank/DDBJ whole genome shotgun (WGS) entry which is preliminary data.</text>
</comment>
<dbReference type="Proteomes" id="UP000471031">
    <property type="component" value="Unassembled WGS sequence"/>
</dbReference>